<evidence type="ECO:0000313" key="2">
    <source>
        <dbReference type="WBParaSite" id="JU765_v2.g5197.t1"/>
    </source>
</evidence>
<dbReference type="WBParaSite" id="JU765_v2.g5197.t1">
    <property type="protein sequence ID" value="JU765_v2.g5197.t1"/>
    <property type="gene ID" value="JU765_v2.g5197"/>
</dbReference>
<reference evidence="2" key="1">
    <citation type="submission" date="2022-11" db="UniProtKB">
        <authorList>
            <consortium name="WormBaseParasite"/>
        </authorList>
    </citation>
    <scope>IDENTIFICATION</scope>
</reference>
<accession>A0AC34RAP8</accession>
<sequence>SIGKVKGFKQERFILGKRNDLFHGGYMEIDALLRFQFDDLEIRHVGNGLSRGKPLLEHEESKDFTICAGGQEIKVHKCILSVASPVFSAMLQPHTKEFNEGKVIIEDFDYATVQAGVNLMYKYKSDEKLSLQTLLNLQKFADKYDFVDKDQIAELLNKKLNLETLKEILTFSKTNMLDKLYEKCVNFFRVDYEKNCREMVDFEDLDSDFIKDVNRKKYRRPTSIKSMSTVLPEIISLI</sequence>
<proteinExistence type="predicted"/>
<dbReference type="Proteomes" id="UP000887576">
    <property type="component" value="Unplaced"/>
</dbReference>
<organism evidence="1 2">
    <name type="scientific">Panagrolaimus sp. JU765</name>
    <dbReference type="NCBI Taxonomy" id="591449"/>
    <lineage>
        <taxon>Eukaryota</taxon>
        <taxon>Metazoa</taxon>
        <taxon>Ecdysozoa</taxon>
        <taxon>Nematoda</taxon>
        <taxon>Chromadorea</taxon>
        <taxon>Rhabditida</taxon>
        <taxon>Tylenchina</taxon>
        <taxon>Panagrolaimomorpha</taxon>
        <taxon>Panagrolaimoidea</taxon>
        <taxon>Panagrolaimidae</taxon>
        <taxon>Panagrolaimus</taxon>
    </lineage>
</organism>
<protein>
    <submittedName>
        <fullName evidence="2">BTB domain-containing protein</fullName>
    </submittedName>
</protein>
<evidence type="ECO:0000313" key="1">
    <source>
        <dbReference type="Proteomes" id="UP000887576"/>
    </source>
</evidence>
<name>A0AC34RAP8_9BILA</name>